<reference evidence="8 9" key="1">
    <citation type="submission" date="2023-03" db="EMBL/GenBank/DDBJ databases">
        <title>High-quality genome of Scylla paramamosain provides insights in environmental adaptation.</title>
        <authorList>
            <person name="Zhang L."/>
        </authorList>
    </citation>
    <scope>NUCLEOTIDE SEQUENCE [LARGE SCALE GENOMIC DNA]</scope>
    <source>
        <strain evidence="8">LZ_2023a</strain>
        <tissue evidence="8">Muscle</tissue>
    </source>
</reference>
<feature type="transmembrane region" description="Helical" evidence="5">
    <location>
        <begin position="439"/>
        <end position="459"/>
    </location>
</feature>
<feature type="domain" description="Neurotransmitter-gated ion-channel ligand-binding" evidence="7">
    <location>
        <begin position="41"/>
        <end position="247"/>
    </location>
</feature>
<dbReference type="GO" id="GO:0005230">
    <property type="term" value="F:extracellular ligand-gated monoatomic ion channel activity"/>
    <property type="evidence" value="ECO:0007669"/>
    <property type="project" value="InterPro"/>
</dbReference>
<evidence type="ECO:0000256" key="1">
    <source>
        <dbReference type="ARBA" id="ARBA00004370"/>
    </source>
</evidence>
<feature type="transmembrane region" description="Helical" evidence="5">
    <location>
        <begin position="281"/>
        <end position="303"/>
    </location>
</feature>
<evidence type="ECO:0000256" key="2">
    <source>
        <dbReference type="ARBA" id="ARBA00022692"/>
    </source>
</evidence>
<feature type="transmembrane region" description="Helical" evidence="5">
    <location>
        <begin position="315"/>
        <end position="334"/>
    </location>
</feature>
<dbReference type="InterPro" id="IPR036734">
    <property type="entry name" value="Neur_chan_lig-bd_sf"/>
</dbReference>
<protein>
    <recommendedName>
        <fullName evidence="7">Neurotransmitter-gated ion-channel ligand-binding domain-containing protein</fullName>
    </recommendedName>
</protein>
<dbReference type="Gene3D" id="2.70.170.10">
    <property type="entry name" value="Neurotransmitter-gated ion-channel ligand-binding domain"/>
    <property type="match status" value="1"/>
</dbReference>
<dbReference type="AlphaFoldDB" id="A0AAW0TTG0"/>
<gene>
    <name evidence="8" type="ORF">O3P69_012818</name>
</gene>
<dbReference type="InterPro" id="IPR036719">
    <property type="entry name" value="Neuro-gated_channel_TM_sf"/>
</dbReference>
<dbReference type="Proteomes" id="UP001487740">
    <property type="component" value="Unassembled WGS sequence"/>
</dbReference>
<name>A0AAW0TTG0_SCYPA</name>
<evidence type="ECO:0000259" key="7">
    <source>
        <dbReference type="Pfam" id="PF02931"/>
    </source>
</evidence>
<feature type="transmembrane region" description="Helical" evidence="5">
    <location>
        <begin position="254"/>
        <end position="274"/>
    </location>
</feature>
<keyword evidence="4 5" id="KW-0472">Membrane</keyword>
<comment type="subcellular location">
    <subcellularLocation>
        <location evidence="1">Membrane</location>
    </subcellularLocation>
</comment>
<keyword evidence="2 5" id="KW-0812">Transmembrane</keyword>
<dbReference type="GO" id="GO:0016020">
    <property type="term" value="C:membrane"/>
    <property type="evidence" value="ECO:0007669"/>
    <property type="project" value="UniProtKB-SubCell"/>
</dbReference>
<dbReference type="InterPro" id="IPR006201">
    <property type="entry name" value="Neur_channel"/>
</dbReference>
<dbReference type="SUPFAM" id="SSF90112">
    <property type="entry name" value="Neurotransmitter-gated ion-channel transmembrane pore"/>
    <property type="match status" value="1"/>
</dbReference>
<proteinExistence type="predicted"/>
<dbReference type="CDD" id="cd18989">
    <property type="entry name" value="LGIC_ECD_cation"/>
    <property type="match status" value="1"/>
</dbReference>
<evidence type="ECO:0000313" key="9">
    <source>
        <dbReference type="Proteomes" id="UP001487740"/>
    </source>
</evidence>
<keyword evidence="6" id="KW-0732">Signal</keyword>
<dbReference type="GO" id="GO:0004888">
    <property type="term" value="F:transmembrane signaling receptor activity"/>
    <property type="evidence" value="ECO:0007669"/>
    <property type="project" value="InterPro"/>
</dbReference>
<evidence type="ECO:0000256" key="4">
    <source>
        <dbReference type="ARBA" id="ARBA00023136"/>
    </source>
</evidence>
<dbReference type="PANTHER" id="PTHR18945">
    <property type="entry name" value="NEUROTRANSMITTER GATED ION CHANNEL"/>
    <property type="match status" value="1"/>
</dbReference>
<evidence type="ECO:0000256" key="6">
    <source>
        <dbReference type="SAM" id="SignalP"/>
    </source>
</evidence>
<dbReference type="FunFam" id="2.70.170.10:FF:000028">
    <property type="entry name" value="AcetylCholine Receptor"/>
    <property type="match status" value="1"/>
</dbReference>
<evidence type="ECO:0000313" key="8">
    <source>
        <dbReference type="EMBL" id="KAK8389887.1"/>
    </source>
</evidence>
<sequence length="464" mass="52536">MHFTTIMVTVVVVVVVAATAQETSINSTGEENKPIMDNWIDRLYRDKMRNYNKNARPVLLHSQNTTVTMALSLKNIDMDDEKQEFILNAWSIMYWKDETLTWVPMNYMNLESIHFDDEDVWLPDIKVYNSATGSDVHPFSPVPVLVNHKGHAFWFPPTHIVVRCNMDLSEWPRDEHECVVRIGSWAHHGEQIDIQVQGNQHSGVMTDTLEENSRWKLLNASASRTFTDLEGHNPYVEINFVFRVQRQARTQATYVTQSTLAVVVVVLVSYVLPLQRLLTRLLMHLFSLGVLIICFFALFALLPATGGPVPLVVRYYSGSIILTTLSMLATIFLTTRAWCCCCGSCSSSSTPTLGRTLVSCVSSSRLRNVVPQAGSSPGRTPYNHLDETLEEEVEEQRRPRAAQLNQTEGSTSRYIRLQEDTEGGGAKVDQITSHQFIQIINYLLMALFTVAFVVDYVVLRNVML</sequence>
<dbReference type="EMBL" id="JARAKH010000026">
    <property type="protein sequence ID" value="KAK8389887.1"/>
    <property type="molecule type" value="Genomic_DNA"/>
</dbReference>
<keyword evidence="3 5" id="KW-1133">Transmembrane helix</keyword>
<organism evidence="8 9">
    <name type="scientific">Scylla paramamosain</name>
    <name type="common">Mud crab</name>
    <dbReference type="NCBI Taxonomy" id="85552"/>
    <lineage>
        <taxon>Eukaryota</taxon>
        <taxon>Metazoa</taxon>
        <taxon>Ecdysozoa</taxon>
        <taxon>Arthropoda</taxon>
        <taxon>Crustacea</taxon>
        <taxon>Multicrustacea</taxon>
        <taxon>Malacostraca</taxon>
        <taxon>Eumalacostraca</taxon>
        <taxon>Eucarida</taxon>
        <taxon>Decapoda</taxon>
        <taxon>Pleocyemata</taxon>
        <taxon>Brachyura</taxon>
        <taxon>Eubrachyura</taxon>
        <taxon>Portunoidea</taxon>
        <taxon>Portunidae</taxon>
        <taxon>Portuninae</taxon>
        <taxon>Scylla</taxon>
    </lineage>
</organism>
<feature type="signal peptide" evidence="6">
    <location>
        <begin position="1"/>
        <end position="20"/>
    </location>
</feature>
<evidence type="ECO:0000256" key="5">
    <source>
        <dbReference type="SAM" id="Phobius"/>
    </source>
</evidence>
<dbReference type="InterPro" id="IPR006202">
    <property type="entry name" value="Neur_chan_lig-bd"/>
</dbReference>
<accession>A0AAW0TTG0</accession>
<feature type="chain" id="PRO_5043564610" description="Neurotransmitter-gated ion-channel ligand-binding domain-containing protein" evidence="6">
    <location>
        <begin position="21"/>
        <end position="464"/>
    </location>
</feature>
<dbReference type="PRINTS" id="PR00252">
    <property type="entry name" value="NRIONCHANNEL"/>
</dbReference>
<dbReference type="Pfam" id="PF02931">
    <property type="entry name" value="Neur_chan_LBD"/>
    <property type="match status" value="1"/>
</dbReference>
<evidence type="ECO:0000256" key="3">
    <source>
        <dbReference type="ARBA" id="ARBA00022989"/>
    </source>
</evidence>
<comment type="caution">
    <text evidence="8">The sequence shown here is derived from an EMBL/GenBank/DDBJ whole genome shotgun (WGS) entry which is preliminary data.</text>
</comment>
<dbReference type="SUPFAM" id="SSF63712">
    <property type="entry name" value="Nicotinic receptor ligand binding domain-like"/>
    <property type="match status" value="1"/>
</dbReference>
<keyword evidence="9" id="KW-1185">Reference proteome</keyword>